<comment type="caution">
    <text evidence="1">The sequence shown here is derived from an EMBL/GenBank/DDBJ whole genome shotgun (WGS) entry which is preliminary data.</text>
</comment>
<dbReference type="RefSeq" id="XP_062651038.1">
    <property type="nucleotide sequence ID" value="XM_062786197.1"/>
</dbReference>
<evidence type="ECO:0000313" key="1">
    <source>
        <dbReference type="EMBL" id="KAK4127267.1"/>
    </source>
</evidence>
<dbReference type="Proteomes" id="UP001302602">
    <property type="component" value="Unassembled WGS sequence"/>
</dbReference>
<reference evidence="1" key="2">
    <citation type="submission" date="2023-05" db="EMBL/GenBank/DDBJ databases">
        <authorList>
            <consortium name="Lawrence Berkeley National Laboratory"/>
            <person name="Steindorff A."/>
            <person name="Hensen N."/>
            <person name="Bonometti L."/>
            <person name="Westerberg I."/>
            <person name="Brannstrom I.O."/>
            <person name="Guillou S."/>
            <person name="Cros-Aarteil S."/>
            <person name="Calhoun S."/>
            <person name="Haridas S."/>
            <person name="Kuo A."/>
            <person name="Mondo S."/>
            <person name="Pangilinan J."/>
            <person name="Riley R."/>
            <person name="Labutti K."/>
            <person name="Andreopoulos B."/>
            <person name="Lipzen A."/>
            <person name="Chen C."/>
            <person name="Yanf M."/>
            <person name="Daum C."/>
            <person name="Ng V."/>
            <person name="Clum A."/>
            <person name="Ohm R."/>
            <person name="Martin F."/>
            <person name="Silar P."/>
            <person name="Natvig D."/>
            <person name="Lalanne C."/>
            <person name="Gautier V."/>
            <person name="Ament-Velasquez S.L."/>
            <person name="Kruys A."/>
            <person name="Hutchinson M.I."/>
            <person name="Powell A.J."/>
            <person name="Barry K."/>
            <person name="Miller A.N."/>
            <person name="Grigoriev I.V."/>
            <person name="Debuchy R."/>
            <person name="Gladieux P."/>
            <person name="Thoren M.H."/>
            <person name="Johannesson H."/>
        </authorList>
    </citation>
    <scope>NUCLEOTIDE SEQUENCE</scope>
    <source>
        <strain evidence="1">CBS 731.68</strain>
    </source>
</reference>
<reference evidence="1" key="1">
    <citation type="journal article" date="2023" name="Mol. Phylogenet. Evol.">
        <title>Genome-scale phylogeny and comparative genomics of the fungal order Sordariales.</title>
        <authorList>
            <person name="Hensen N."/>
            <person name="Bonometti L."/>
            <person name="Westerberg I."/>
            <person name="Brannstrom I.O."/>
            <person name="Guillou S."/>
            <person name="Cros-Aarteil S."/>
            <person name="Calhoun S."/>
            <person name="Haridas S."/>
            <person name="Kuo A."/>
            <person name="Mondo S."/>
            <person name="Pangilinan J."/>
            <person name="Riley R."/>
            <person name="LaButti K."/>
            <person name="Andreopoulos B."/>
            <person name="Lipzen A."/>
            <person name="Chen C."/>
            <person name="Yan M."/>
            <person name="Daum C."/>
            <person name="Ng V."/>
            <person name="Clum A."/>
            <person name="Steindorff A."/>
            <person name="Ohm R.A."/>
            <person name="Martin F."/>
            <person name="Silar P."/>
            <person name="Natvig D.O."/>
            <person name="Lalanne C."/>
            <person name="Gautier V."/>
            <person name="Ament-Velasquez S.L."/>
            <person name="Kruys A."/>
            <person name="Hutchinson M.I."/>
            <person name="Powell A.J."/>
            <person name="Barry K."/>
            <person name="Miller A.N."/>
            <person name="Grigoriev I.V."/>
            <person name="Debuchy R."/>
            <person name="Gladieux P."/>
            <person name="Hiltunen Thoren M."/>
            <person name="Johannesson H."/>
        </authorList>
    </citation>
    <scope>NUCLEOTIDE SEQUENCE</scope>
    <source>
        <strain evidence="1">CBS 731.68</strain>
    </source>
</reference>
<proteinExistence type="predicted"/>
<evidence type="ECO:0000313" key="2">
    <source>
        <dbReference type="Proteomes" id="UP001302602"/>
    </source>
</evidence>
<dbReference type="GeneID" id="87822963"/>
<accession>A0AAN6Z6W8</accession>
<protein>
    <submittedName>
        <fullName evidence="1">Uncharacterized protein</fullName>
    </submittedName>
</protein>
<organism evidence="1 2">
    <name type="scientific">Parathielavia appendiculata</name>
    <dbReference type="NCBI Taxonomy" id="2587402"/>
    <lineage>
        <taxon>Eukaryota</taxon>
        <taxon>Fungi</taxon>
        <taxon>Dikarya</taxon>
        <taxon>Ascomycota</taxon>
        <taxon>Pezizomycotina</taxon>
        <taxon>Sordariomycetes</taxon>
        <taxon>Sordariomycetidae</taxon>
        <taxon>Sordariales</taxon>
        <taxon>Chaetomiaceae</taxon>
        <taxon>Parathielavia</taxon>
    </lineage>
</organism>
<sequence>MPFHLQTHQTDRPPLQVLEDRRARVSYATSSLPPHLILRMHHLRQLCHTRISRAESIYQALYEIHTRLCLLLAMDPLPWADLNRQWQIE</sequence>
<name>A0AAN6Z6W8_9PEZI</name>
<gene>
    <name evidence="1" type="ORF">N657DRAFT_202544</name>
</gene>
<keyword evidence="2" id="KW-1185">Reference proteome</keyword>
<dbReference type="EMBL" id="MU853224">
    <property type="protein sequence ID" value="KAK4127267.1"/>
    <property type="molecule type" value="Genomic_DNA"/>
</dbReference>
<dbReference type="AlphaFoldDB" id="A0AAN6Z6W8"/>